<dbReference type="EMBL" id="QKYT01000479">
    <property type="protein sequence ID" value="RIA84626.1"/>
    <property type="molecule type" value="Genomic_DNA"/>
</dbReference>
<protein>
    <submittedName>
        <fullName evidence="1">Uncharacterized protein</fullName>
    </submittedName>
</protein>
<accession>A0A397SJ00</accession>
<dbReference type="Proteomes" id="UP000265703">
    <property type="component" value="Unassembled WGS sequence"/>
</dbReference>
<reference evidence="1 2" key="1">
    <citation type="submission" date="2018-06" db="EMBL/GenBank/DDBJ databases">
        <title>Comparative genomics reveals the genomic features of Rhizophagus irregularis, R. cerebriforme, R. diaphanum and Gigaspora rosea, and their symbiotic lifestyle signature.</title>
        <authorList>
            <person name="Morin E."/>
            <person name="San Clemente H."/>
            <person name="Chen E.C.H."/>
            <person name="De La Providencia I."/>
            <person name="Hainaut M."/>
            <person name="Kuo A."/>
            <person name="Kohler A."/>
            <person name="Murat C."/>
            <person name="Tang N."/>
            <person name="Roy S."/>
            <person name="Loubradou J."/>
            <person name="Henrissat B."/>
            <person name="Grigoriev I.V."/>
            <person name="Corradi N."/>
            <person name="Roux C."/>
            <person name="Martin F.M."/>
        </authorList>
    </citation>
    <scope>NUCLEOTIDE SEQUENCE [LARGE SCALE GENOMIC DNA]</scope>
    <source>
        <strain evidence="1 2">DAOM 227022</strain>
    </source>
</reference>
<organism evidence="1 2">
    <name type="scientific">Glomus cerebriforme</name>
    <dbReference type="NCBI Taxonomy" id="658196"/>
    <lineage>
        <taxon>Eukaryota</taxon>
        <taxon>Fungi</taxon>
        <taxon>Fungi incertae sedis</taxon>
        <taxon>Mucoromycota</taxon>
        <taxon>Glomeromycotina</taxon>
        <taxon>Glomeromycetes</taxon>
        <taxon>Glomerales</taxon>
        <taxon>Glomeraceae</taxon>
        <taxon>Glomus</taxon>
    </lineage>
</organism>
<gene>
    <name evidence="1" type="ORF">C1645_831984</name>
</gene>
<evidence type="ECO:0000313" key="1">
    <source>
        <dbReference type="EMBL" id="RIA84626.1"/>
    </source>
</evidence>
<sequence>MELYFDSLLRLPKRIEWQLPIKKLVSGSSSKIAINDSKGLIAIYTPEKAMLNVFGFDDDQANLNLRYRNISLVQYYNDIVPEITHFLFIKDTEDICFVEDTGRAKIYSLINDSFRPGIANFPPSATKILSTLDGTCIVAFTTEQEKIEDIEMSDVSILDTENEDVSIKKPFDNDATLNSDEKLETNNLLNDIRKEELRKSGSDFVNAHIYFVDTFSQNAKKVIMIPFTKSSIDSFQFSVIDKRQIHLITLNKQEIFQSVAIENNTSSTILGKDTMFNRDFRIGDYLIIGDEKRQVSEIICDNILKIDCPGFEHVKDWTMYATTTPISQIDTPLKVTFVVDAFENSKISHETKFQNYVIKMFEQVRKETKKPFGHFKNFKAACKIFENLILNEEGTEYQFGEWIIQLFCLIPIQIAIARDNEFIPLLDGVFSSEIDQFNFDEGYGLIGSVNKAISFGWYEAIFEQYADLEVKVISSMGEQSCGK</sequence>
<dbReference type="AlphaFoldDB" id="A0A397SJ00"/>
<proteinExistence type="predicted"/>
<dbReference type="OrthoDB" id="2444065at2759"/>
<keyword evidence="2" id="KW-1185">Reference proteome</keyword>
<dbReference type="STRING" id="658196.A0A397SJ00"/>
<evidence type="ECO:0000313" key="2">
    <source>
        <dbReference type="Proteomes" id="UP000265703"/>
    </source>
</evidence>
<name>A0A397SJ00_9GLOM</name>
<comment type="caution">
    <text evidence="1">The sequence shown here is derived from an EMBL/GenBank/DDBJ whole genome shotgun (WGS) entry which is preliminary data.</text>
</comment>